<comment type="subcellular location">
    <subcellularLocation>
        <location evidence="1">Cell inner membrane</location>
        <topology evidence="1">Multi-pass membrane protein</topology>
    </subcellularLocation>
</comment>
<evidence type="ECO:0000256" key="1">
    <source>
        <dbReference type="ARBA" id="ARBA00004429"/>
    </source>
</evidence>
<evidence type="ECO:0000256" key="8">
    <source>
        <dbReference type="ARBA" id="ARBA00038436"/>
    </source>
</evidence>
<dbReference type="GO" id="GO:0015740">
    <property type="term" value="P:C4-dicarboxylate transport"/>
    <property type="evidence" value="ECO:0007669"/>
    <property type="project" value="TreeGrafter"/>
</dbReference>
<feature type="domain" description="Tripartite ATP-independent periplasmic transporters DctQ component" evidence="10">
    <location>
        <begin position="23"/>
        <end position="152"/>
    </location>
</feature>
<proteinExistence type="inferred from homology"/>
<keyword evidence="5 9" id="KW-0812">Transmembrane</keyword>
<keyword evidence="2" id="KW-0813">Transport</keyword>
<dbReference type="EMBL" id="JAAC01000144">
    <property type="protein sequence ID" value="KDE62088.1"/>
    <property type="molecule type" value="Genomic_DNA"/>
</dbReference>
<feature type="transmembrane region" description="Helical" evidence="9">
    <location>
        <begin position="47"/>
        <end position="64"/>
    </location>
</feature>
<organism evidence="11 12">
    <name type="scientific">Fusobacterium necrophorum BL</name>
    <dbReference type="NCBI Taxonomy" id="1441732"/>
    <lineage>
        <taxon>Bacteria</taxon>
        <taxon>Fusobacteriati</taxon>
        <taxon>Fusobacteriota</taxon>
        <taxon>Fusobacteriia</taxon>
        <taxon>Fusobacteriales</taxon>
        <taxon>Fusobacteriaceae</taxon>
        <taxon>Fusobacterium</taxon>
    </lineage>
</organism>
<dbReference type="Pfam" id="PF04290">
    <property type="entry name" value="DctQ"/>
    <property type="match status" value="1"/>
</dbReference>
<keyword evidence="6 9" id="KW-1133">Transmembrane helix</keyword>
<dbReference type="GO" id="GO:0005886">
    <property type="term" value="C:plasma membrane"/>
    <property type="evidence" value="ECO:0007669"/>
    <property type="project" value="UniProtKB-SubCell"/>
</dbReference>
<evidence type="ECO:0000256" key="4">
    <source>
        <dbReference type="ARBA" id="ARBA00022519"/>
    </source>
</evidence>
<evidence type="ECO:0000256" key="9">
    <source>
        <dbReference type="SAM" id="Phobius"/>
    </source>
</evidence>
<comment type="caution">
    <text evidence="11">The sequence shown here is derived from an EMBL/GenBank/DDBJ whole genome shotgun (WGS) entry which is preliminary data.</text>
</comment>
<dbReference type="RefSeq" id="WP_035914987.1">
    <property type="nucleotide sequence ID" value="NZ_JAAC01000144.1"/>
</dbReference>
<comment type="similarity">
    <text evidence="8">Belongs to the TRAP transporter small permease family.</text>
</comment>
<name>A0AB73BUK6_9FUSO</name>
<evidence type="ECO:0000256" key="2">
    <source>
        <dbReference type="ARBA" id="ARBA00022448"/>
    </source>
</evidence>
<feature type="transmembrane region" description="Helical" evidence="9">
    <location>
        <begin position="85"/>
        <end position="108"/>
    </location>
</feature>
<evidence type="ECO:0000256" key="7">
    <source>
        <dbReference type="ARBA" id="ARBA00023136"/>
    </source>
</evidence>
<dbReference type="InterPro" id="IPR055348">
    <property type="entry name" value="DctQ"/>
</dbReference>
<gene>
    <name evidence="11" type="ORF">FUSO3_08990</name>
</gene>
<protein>
    <submittedName>
        <fullName evidence="11">C4-dicarboxylate ABC transporter permease</fullName>
    </submittedName>
</protein>
<evidence type="ECO:0000313" key="11">
    <source>
        <dbReference type="EMBL" id="KDE62088.1"/>
    </source>
</evidence>
<keyword evidence="7 9" id="KW-0472">Membrane</keyword>
<sequence>MEKLRTILDRTIEVLSIIIMSLMTILVSWQVITRYFLNKPSVVSEQLAQYLFVWLIMYVSAYVFGKRGHMQITFLRDLTKKKNIIAMDIIQEIIITIFVMSVMIYGGYFSSLRQMTQLDAALPISIGIIYSALPISGLFTIFYSISNIKRIVEKNRREKKWMYHFK</sequence>
<evidence type="ECO:0000256" key="3">
    <source>
        <dbReference type="ARBA" id="ARBA00022475"/>
    </source>
</evidence>
<dbReference type="InterPro" id="IPR007387">
    <property type="entry name" value="TRAP_DctQ"/>
</dbReference>
<keyword evidence="4" id="KW-0997">Cell inner membrane</keyword>
<dbReference type="AlphaFoldDB" id="A0AB73BUK6"/>
<keyword evidence="3" id="KW-1003">Cell membrane</keyword>
<evidence type="ECO:0000256" key="5">
    <source>
        <dbReference type="ARBA" id="ARBA00022692"/>
    </source>
</evidence>
<accession>A0AB73BUK6</accession>
<dbReference type="Proteomes" id="UP000027473">
    <property type="component" value="Unassembled WGS sequence"/>
</dbReference>
<dbReference type="PANTHER" id="PTHR35011:SF2">
    <property type="entry name" value="2,3-DIKETO-L-GULONATE TRAP TRANSPORTER SMALL PERMEASE PROTEIN YIAM"/>
    <property type="match status" value="1"/>
</dbReference>
<reference evidence="11 12" key="1">
    <citation type="submission" date="2014-01" db="EMBL/GenBank/DDBJ databases">
        <title>Comparative genomics of Fusobacterium necrophorum wild isolates.</title>
        <authorList>
            <person name="Kittichotirat W."/>
            <person name="Bumgarner R.E."/>
            <person name="Lawrence P."/>
        </authorList>
    </citation>
    <scope>NUCLEOTIDE SEQUENCE [LARGE SCALE GENOMIC DNA]</scope>
    <source>
        <strain evidence="11 12">BL</strain>
    </source>
</reference>
<evidence type="ECO:0000313" key="12">
    <source>
        <dbReference type="Proteomes" id="UP000027473"/>
    </source>
</evidence>
<evidence type="ECO:0000259" key="10">
    <source>
        <dbReference type="Pfam" id="PF04290"/>
    </source>
</evidence>
<feature type="transmembrane region" description="Helical" evidence="9">
    <location>
        <begin position="120"/>
        <end position="145"/>
    </location>
</feature>
<evidence type="ECO:0000256" key="6">
    <source>
        <dbReference type="ARBA" id="ARBA00022989"/>
    </source>
</evidence>
<dbReference type="GO" id="GO:0022857">
    <property type="term" value="F:transmembrane transporter activity"/>
    <property type="evidence" value="ECO:0007669"/>
    <property type="project" value="TreeGrafter"/>
</dbReference>
<dbReference type="PANTHER" id="PTHR35011">
    <property type="entry name" value="2,3-DIKETO-L-GULONATE TRAP TRANSPORTER SMALL PERMEASE PROTEIN YIAM"/>
    <property type="match status" value="1"/>
</dbReference>
<feature type="transmembrane region" description="Helical" evidence="9">
    <location>
        <begin position="12"/>
        <end position="32"/>
    </location>
</feature>